<dbReference type="Gene3D" id="1.10.10.10">
    <property type="entry name" value="Winged helix-like DNA-binding domain superfamily/Winged helix DNA-binding domain"/>
    <property type="match status" value="1"/>
</dbReference>
<evidence type="ECO:0000256" key="4">
    <source>
        <dbReference type="ARBA" id="ARBA00023125"/>
    </source>
</evidence>
<sequence>MITNSSAVARAATRSTEPTPAELDATFAAFCDENFLRVERFLRARCTDRDLVDEAVQETFITARAKWAQIRGFEKPLAWVFKTARHKLLGQQSRRTRTNTTTTNLDELPPELLTQPTDPREADELLVAWLQQLPPRQAEVFVLFFDGWCDLDIAKMLGLAHTTVRAYKQQARQHLQRLAEQAGFNKPTTGR</sequence>
<dbReference type="SUPFAM" id="SSF88946">
    <property type="entry name" value="Sigma2 domain of RNA polymerase sigma factors"/>
    <property type="match status" value="1"/>
</dbReference>
<dbReference type="InterPro" id="IPR039425">
    <property type="entry name" value="RNA_pol_sigma-70-like"/>
</dbReference>
<gene>
    <name evidence="8" type="ORF">JM949_04310</name>
</gene>
<name>A0ABS1YBF2_9ACTN</name>
<evidence type="ECO:0000256" key="6">
    <source>
        <dbReference type="SAM" id="MobiDB-lite"/>
    </source>
</evidence>
<keyword evidence="5" id="KW-0804">Transcription</keyword>
<reference evidence="8 9" key="1">
    <citation type="submission" date="2021-01" db="EMBL/GenBank/DDBJ databases">
        <title>Draft genome sequence of Micromonospora sp. strain STR1s_6.</title>
        <authorList>
            <person name="Karlyshev A."/>
            <person name="Jawad R."/>
        </authorList>
    </citation>
    <scope>NUCLEOTIDE SEQUENCE [LARGE SCALE GENOMIC DNA]</scope>
    <source>
        <strain evidence="8 9">STR1S-6</strain>
    </source>
</reference>
<keyword evidence="2" id="KW-0805">Transcription regulation</keyword>
<dbReference type="InterPro" id="IPR013324">
    <property type="entry name" value="RNA_pol_sigma_r3/r4-like"/>
</dbReference>
<organism evidence="8 9">
    <name type="scientific">Micromonospora tarensis</name>
    <dbReference type="NCBI Taxonomy" id="2806100"/>
    <lineage>
        <taxon>Bacteria</taxon>
        <taxon>Bacillati</taxon>
        <taxon>Actinomycetota</taxon>
        <taxon>Actinomycetes</taxon>
        <taxon>Micromonosporales</taxon>
        <taxon>Micromonosporaceae</taxon>
        <taxon>Micromonospora</taxon>
    </lineage>
</organism>
<dbReference type="Pfam" id="PF08281">
    <property type="entry name" value="Sigma70_r4_2"/>
    <property type="match status" value="1"/>
</dbReference>
<evidence type="ECO:0000256" key="2">
    <source>
        <dbReference type="ARBA" id="ARBA00023015"/>
    </source>
</evidence>
<dbReference type="InterPro" id="IPR013325">
    <property type="entry name" value="RNA_pol_sigma_r2"/>
</dbReference>
<feature type="domain" description="RNA polymerase sigma factor 70 region 4 type 2" evidence="7">
    <location>
        <begin position="127"/>
        <end position="175"/>
    </location>
</feature>
<dbReference type="InterPro" id="IPR036388">
    <property type="entry name" value="WH-like_DNA-bd_sf"/>
</dbReference>
<dbReference type="EMBL" id="JAEVHL010000011">
    <property type="protein sequence ID" value="MBM0274731.1"/>
    <property type="molecule type" value="Genomic_DNA"/>
</dbReference>
<comment type="similarity">
    <text evidence="1">Belongs to the sigma-70 factor family. ECF subfamily.</text>
</comment>
<protein>
    <submittedName>
        <fullName evidence="8">RNA polymerase sigma factor</fullName>
    </submittedName>
</protein>
<evidence type="ECO:0000259" key="7">
    <source>
        <dbReference type="Pfam" id="PF08281"/>
    </source>
</evidence>
<keyword evidence="3" id="KW-0731">Sigma factor</keyword>
<dbReference type="InterPro" id="IPR014284">
    <property type="entry name" value="RNA_pol_sigma-70_dom"/>
</dbReference>
<dbReference type="Gene3D" id="1.10.1740.10">
    <property type="match status" value="1"/>
</dbReference>
<evidence type="ECO:0000256" key="5">
    <source>
        <dbReference type="ARBA" id="ARBA00023163"/>
    </source>
</evidence>
<dbReference type="InterPro" id="IPR013249">
    <property type="entry name" value="RNA_pol_sigma70_r4_t2"/>
</dbReference>
<accession>A0ABS1YBF2</accession>
<keyword evidence="9" id="KW-1185">Reference proteome</keyword>
<dbReference type="RefSeq" id="WP_203147143.1">
    <property type="nucleotide sequence ID" value="NZ_JAEVHL010000011.1"/>
</dbReference>
<evidence type="ECO:0000313" key="9">
    <source>
        <dbReference type="Proteomes" id="UP000622245"/>
    </source>
</evidence>
<dbReference type="SUPFAM" id="SSF88659">
    <property type="entry name" value="Sigma3 and sigma4 domains of RNA polymerase sigma factors"/>
    <property type="match status" value="1"/>
</dbReference>
<dbReference type="PANTHER" id="PTHR43133">
    <property type="entry name" value="RNA POLYMERASE ECF-TYPE SIGMA FACTO"/>
    <property type="match status" value="1"/>
</dbReference>
<evidence type="ECO:0000256" key="3">
    <source>
        <dbReference type="ARBA" id="ARBA00023082"/>
    </source>
</evidence>
<keyword evidence="4" id="KW-0238">DNA-binding</keyword>
<comment type="caution">
    <text evidence="8">The sequence shown here is derived from an EMBL/GenBank/DDBJ whole genome shotgun (WGS) entry which is preliminary data.</text>
</comment>
<proteinExistence type="inferred from homology"/>
<dbReference type="NCBIfam" id="TIGR02937">
    <property type="entry name" value="sigma70-ECF"/>
    <property type="match status" value="1"/>
</dbReference>
<dbReference type="Proteomes" id="UP000622245">
    <property type="component" value="Unassembled WGS sequence"/>
</dbReference>
<evidence type="ECO:0000256" key="1">
    <source>
        <dbReference type="ARBA" id="ARBA00010641"/>
    </source>
</evidence>
<feature type="region of interest" description="Disordered" evidence="6">
    <location>
        <begin position="92"/>
        <end position="117"/>
    </location>
</feature>
<dbReference type="PANTHER" id="PTHR43133:SF8">
    <property type="entry name" value="RNA POLYMERASE SIGMA FACTOR HI_1459-RELATED"/>
    <property type="match status" value="1"/>
</dbReference>
<evidence type="ECO:0000313" key="8">
    <source>
        <dbReference type="EMBL" id="MBM0274731.1"/>
    </source>
</evidence>